<keyword evidence="12" id="KW-0732">Signal</keyword>
<keyword evidence="8" id="KW-1015">Disulfide bond</keyword>
<comment type="subunit">
    <text evidence="3">Homodimer.</text>
</comment>
<evidence type="ECO:0000256" key="8">
    <source>
        <dbReference type="ARBA" id="ARBA00023157"/>
    </source>
</evidence>
<dbReference type="GO" id="GO:0009751">
    <property type="term" value="P:response to salicylic acid"/>
    <property type="evidence" value="ECO:0007669"/>
    <property type="project" value="UniProtKB-ARBA"/>
</dbReference>
<comment type="PTM">
    <text evidence="10 11">Topaquinone (TPQ) is generated by copper-dependent autoxidation of a specific tyrosyl residue.</text>
</comment>
<dbReference type="InterPro" id="IPR015802">
    <property type="entry name" value="Cu_amine_oxidase_N3"/>
</dbReference>
<protein>
    <recommendedName>
        <fullName evidence="11">Amine oxidase</fullName>
        <ecNumber evidence="11">1.4.3.-</ecNumber>
    </recommendedName>
</protein>
<dbReference type="InterPro" id="IPR000269">
    <property type="entry name" value="Cu_amine_oxidase"/>
</dbReference>
<dbReference type="PROSITE" id="PS01164">
    <property type="entry name" value="COPPER_AMINE_OXID_1"/>
    <property type="match status" value="1"/>
</dbReference>
<evidence type="ECO:0000313" key="17">
    <source>
        <dbReference type="Proteomes" id="UP001634007"/>
    </source>
</evidence>
<keyword evidence="4 11" id="KW-0479">Metal-binding</keyword>
<dbReference type="GO" id="GO:0009308">
    <property type="term" value="P:amine metabolic process"/>
    <property type="evidence" value="ECO:0007669"/>
    <property type="project" value="UniProtKB-UniRule"/>
</dbReference>
<evidence type="ECO:0000259" key="13">
    <source>
        <dbReference type="Pfam" id="PF01179"/>
    </source>
</evidence>
<dbReference type="GO" id="GO:0009753">
    <property type="term" value="P:response to jasmonic acid"/>
    <property type="evidence" value="ECO:0007669"/>
    <property type="project" value="UniProtKB-ARBA"/>
</dbReference>
<keyword evidence="5 9" id="KW-0801">TPQ</keyword>
<dbReference type="FunFam" id="3.10.450.40:FF:000005">
    <property type="entry name" value="Amine oxidase"/>
    <property type="match status" value="1"/>
</dbReference>
<evidence type="ECO:0000259" key="14">
    <source>
        <dbReference type="Pfam" id="PF02727"/>
    </source>
</evidence>
<evidence type="ECO:0000256" key="6">
    <source>
        <dbReference type="ARBA" id="ARBA00023002"/>
    </source>
</evidence>
<feature type="modified residue" description="2',4',5'-topaquinone" evidence="10">
    <location>
        <position position="413"/>
    </location>
</feature>
<dbReference type="GO" id="GO:1904585">
    <property type="term" value="P:response to putrescine"/>
    <property type="evidence" value="ECO:0007669"/>
    <property type="project" value="UniProtKB-ARBA"/>
</dbReference>
<dbReference type="FunFam" id="3.10.450.40:FF:000012">
    <property type="entry name" value="Amine oxidase"/>
    <property type="match status" value="1"/>
</dbReference>
<dbReference type="EMBL" id="JBJKBG010000008">
    <property type="protein sequence ID" value="KAL3727310.1"/>
    <property type="molecule type" value="Genomic_DNA"/>
</dbReference>
<feature type="domain" description="Copper amine oxidase N2-terminal" evidence="14">
    <location>
        <begin position="30"/>
        <end position="110"/>
    </location>
</feature>
<evidence type="ECO:0000256" key="2">
    <source>
        <dbReference type="ARBA" id="ARBA00007983"/>
    </source>
</evidence>
<dbReference type="GO" id="GO:0009611">
    <property type="term" value="P:response to wounding"/>
    <property type="evidence" value="ECO:0007669"/>
    <property type="project" value="UniProtKB-ARBA"/>
</dbReference>
<dbReference type="FunFam" id="2.70.98.20:FF:000004">
    <property type="entry name" value="Amine oxidase"/>
    <property type="match status" value="1"/>
</dbReference>
<evidence type="ECO:0000256" key="4">
    <source>
        <dbReference type="ARBA" id="ARBA00022723"/>
    </source>
</evidence>
<evidence type="ECO:0000256" key="12">
    <source>
        <dbReference type="SAM" id="SignalP"/>
    </source>
</evidence>
<feature type="active site" description="Proton acceptor" evidence="9">
    <location>
        <position position="413"/>
    </location>
</feature>
<evidence type="ECO:0000256" key="9">
    <source>
        <dbReference type="PIRSR" id="PIRSR600269-50"/>
    </source>
</evidence>
<gene>
    <name evidence="16" type="ORF">ACJRO7_032104</name>
</gene>
<evidence type="ECO:0000259" key="15">
    <source>
        <dbReference type="Pfam" id="PF02728"/>
    </source>
</evidence>
<evidence type="ECO:0000256" key="10">
    <source>
        <dbReference type="PIRSR" id="PIRSR600269-51"/>
    </source>
</evidence>
<sequence length="674" mass="76364">MASTCSVLLSLLSITLFSFLISPASSLHEHPLDPLTPEEFSLIRHAVMRSYGASSENVTFHYVGLDEPDKPLIYSWTLNQTDKIPPPRRASVVLRFHEQTHELIVDLSSHRPSIVSKEVYHGNGFPMLTLEEQTAASDLARTHHQFIRSIEKRGLNMSDVVCACYTVGWYGEPRSRRAMKVLAYYTNGTVNFYMRPIEGIVMVVDLELMKIVKYHDRFATIVPMGEDTEYRLEKQNPPFGPHLKGAAIVQPDGPGFEIKGHTISWANWKFHIGFDARVGPIISLASIYDLERGKYRQVLYRAYVSEVFVPYMDPTEEWYYKTYFDCGEFGFGLSAVSLQRGVDCPNNAIFMDGFYAGQDGTPVKISNVTCVFEKYAGNIMWRHTEIGISDETIREVRSDVSLVVRSVSTVGNYDYILDWEFKPSGSIKFEVGLTGLLEVKAVNYTQASQIKEDEYGTMVGANTIATHHDHFLTYHLDLDVDGAPNSFVKTNLITKPVAEEGVPRKSYWTVSSKTARTESEAQLHLGLEPCDLVVVNPNKRTKVGNNVGYRLIPGPIASPIQFRDDYPQIRAAFTDNNLWVTPYNKSEKWAGGRYVDQSRGDDTLAVWTKRNRKIENEDIVLWYTLGFHHVPYQEDFPIMPTLSAGFELRPSNFFDRNPVLKTKSPKPVILSCKP</sequence>
<reference evidence="16 17" key="1">
    <citation type="submission" date="2024-11" db="EMBL/GenBank/DDBJ databases">
        <title>Chromosome-level genome assembly of Eucalyptus globulus Labill. provides insights into its genome evolution.</title>
        <authorList>
            <person name="Li X."/>
        </authorList>
    </citation>
    <scope>NUCLEOTIDE SEQUENCE [LARGE SCALE GENOMIC DNA]</scope>
    <source>
        <strain evidence="16">CL2024</strain>
        <tissue evidence="16">Fresh tender leaves</tissue>
    </source>
</reference>
<organism evidence="16 17">
    <name type="scientific">Eucalyptus globulus</name>
    <name type="common">Tasmanian blue gum</name>
    <dbReference type="NCBI Taxonomy" id="34317"/>
    <lineage>
        <taxon>Eukaryota</taxon>
        <taxon>Viridiplantae</taxon>
        <taxon>Streptophyta</taxon>
        <taxon>Embryophyta</taxon>
        <taxon>Tracheophyta</taxon>
        <taxon>Spermatophyta</taxon>
        <taxon>Magnoliopsida</taxon>
        <taxon>eudicotyledons</taxon>
        <taxon>Gunneridae</taxon>
        <taxon>Pentapetalae</taxon>
        <taxon>rosids</taxon>
        <taxon>malvids</taxon>
        <taxon>Myrtales</taxon>
        <taxon>Myrtaceae</taxon>
        <taxon>Myrtoideae</taxon>
        <taxon>Eucalypteae</taxon>
        <taxon>Eucalyptus</taxon>
    </lineage>
</organism>
<evidence type="ECO:0000256" key="11">
    <source>
        <dbReference type="RuleBase" id="RU000672"/>
    </source>
</evidence>
<dbReference type="Pfam" id="PF01179">
    <property type="entry name" value="Cu_amine_oxid"/>
    <property type="match status" value="1"/>
</dbReference>
<keyword evidence="17" id="KW-1185">Reference proteome</keyword>
<dbReference type="SUPFAM" id="SSF54416">
    <property type="entry name" value="Amine oxidase N-terminal region"/>
    <property type="match status" value="2"/>
</dbReference>
<dbReference type="GO" id="GO:0046872">
    <property type="term" value="F:metal ion binding"/>
    <property type="evidence" value="ECO:0007669"/>
    <property type="project" value="UniProtKB-KW"/>
</dbReference>
<name>A0ABD3JIG5_EUCGL</name>
<evidence type="ECO:0000256" key="7">
    <source>
        <dbReference type="ARBA" id="ARBA00023008"/>
    </source>
</evidence>
<dbReference type="GO" id="GO:0009414">
    <property type="term" value="P:response to water deprivation"/>
    <property type="evidence" value="ECO:0007669"/>
    <property type="project" value="UniProtKB-ARBA"/>
</dbReference>
<keyword evidence="7 11" id="KW-0186">Copper</keyword>
<dbReference type="PROSITE" id="PS01165">
    <property type="entry name" value="COPPER_AMINE_OXID_2"/>
    <property type="match status" value="1"/>
</dbReference>
<dbReference type="EC" id="1.4.3.-" evidence="11"/>
<dbReference type="Pfam" id="PF02728">
    <property type="entry name" value="Cu_amine_oxidN3"/>
    <property type="match status" value="1"/>
</dbReference>
<evidence type="ECO:0000256" key="3">
    <source>
        <dbReference type="ARBA" id="ARBA00011738"/>
    </source>
</evidence>
<dbReference type="GO" id="GO:0052595">
    <property type="term" value="F:aliphatic amine oxidase activity"/>
    <property type="evidence" value="ECO:0007669"/>
    <property type="project" value="UniProtKB-ARBA"/>
</dbReference>
<dbReference type="Pfam" id="PF02727">
    <property type="entry name" value="Cu_amine_oxidN2"/>
    <property type="match status" value="1"/>
</dbReference>
<dbReference type="GO" id="GO:0009733">
    <property type="term" value="P:response to auxin"/>
    <property type="evidence" value="ECO:0007669"/>
    <property type="project" value="UniProtKB-ARBA"/>
</dbReference>
<comment type="similarity">
    <text evidence="2 11">Belongs to the copper/topaquinone oxidase family.</text>
</comment>
<comment type="cofactor">
    <cofactor evidence="11">
        <name>Cu cation</name>
        <dbReference type="ChEBI" id="CHEBI:23378"/>
    </cofactor>
    <text evidence="11">Contains 1 topaquinone per subunit.</text>
</comment>
<feature type="signal peptide" evidence="12">
    <location>
        <begin position="1"/>
        <end position="26"/>
    </location>
</feature>
<dbReference type="InterPro" id="IPR015800">
    <property type="entry name" value="Cu_amine_oxidase_N2"/>
</dbReference>
<dbReference type="InterPro" id="IPR016182">
    <property type="entry name" value="Cu_amine_oxidase_N-reg"/>
</dbReference>
<dbReference type="Gene3D" id="3.10.450.40">
    <property type="match status" value="2"/>
</dbReference>
<evidence type="ECO:0000256" key="5">
    <source>
        <dbReference type="ARBA" id="ARBA00022772"/>
    </source>
</evidence>
<feature type="domain" description="Copper amine oxidase catalytic" evidence="13">
    <location>
        <begin position="247"/>
        <end position="660"/>
    </location>
</feature>
<dbReference type="AlphaFoldDB" id="A0ABD3JIG5"/>
<dbReference type="Proteomes" id="UP001634007">
    <property type="component" value="Unassembled WGS sequence"/>
</dbReference>
<feature type="domain" description="Copper amine oxidase N3-terminal" evidence="15">
    <location>
        <begin position="126"/>
        <end position="218"/>
    </location>
</feature>
<dbReference type="Gene3D" id="2.70.98.20">
    <property type="entry name" value="Copper amine oxidase, catalytic domain"/>
    <property type="match status" value="1"/>
</dbReference>
<evidence type="ECO:0000313" key="16">
    <source>
        <dbReference type="EMBL" id="KAL3727310.1"/>
    </source>
</evidence>
<comment type="cofactor">
    <cofactor evidence="1">
        <name>Cu cation</name>
        <dbReference type="ChEBI" id="CHEBI:23378"/>
    </cofactor>
</comment>
<dbReference type="SUPFAM" id="SSF49998">
    <property type="entry name" value="Amine oxidase catalytic domain"/>
    <property type="match status" value="1"/>
</dbReference>
<evidence type="ECO:0000256" key="1">
    <source>
        <dbReference type="ARBA" id="ARBA00001935"/>
    </source>
</evidence>
<dbReference type="PANTHER" id="PTHR10638">
    <property type="entry name" value="COPPER AMINE OXIDASE"/>
    <property type="match status" value="1"/>
</dbReference>
<dbReference type="InterPro" id="IPR036460">
    <property type="entry name" value="Cu_amine_oxidase_C_sf"/>
</dbReference>
<keyword evidence="6 11" id="KW-0560">Oxidoreductase</keyword>
<feature type="chain" id="PRO_5044762545" description="Amine oxidase" evidence="12">
    <location>
        <begin position="27"/>
        <end position="674"/>
    </location>
</feature>
<dbReference type="GO" id="GO:0009737">
    <property type="term" value="P:response to abscisic acid"/>
    <property type="evidence" value="ECO:0007669"/>
    <property type="project" value="UniProtKB-ARBA"/>
</dbReference>
<dbReference type="InterPro" id="IPR015798">
    <property type="entry name" value="Cu_amine_oxidase_C"/>
</dbReference>
<feature type="active site" description="Proton acceptor" evidence="9">
    <location>
        <position position="325"/>
    </location>
</feature>
<proteinExistence type="inferred from homology"/>
<dbReference type="InterPro" id="IPR049948">
    <property type="entry name" value="Cu_Am_ox_TPQ-bd"/>
</dbReference>
<dbReference type="PANTHER" id="PTHR10638:SF87">
    <property type="entry name" value="AMINE OXIDASE [COPPER-CONTAINING] ALPHA 2, PEROXISOMAL-RELATED"/>
    <property type="match status" value="1"/>
</dbReference>
<dbReference type="InterPro" id="IPR049947">
    <property type="entry name" value="Cu_Am_Ox_Cu-bd"/>
</dbReference>
<comment type="caution">
    <text evidence="16">The sequence shown here is derived from an EMBL/GenBank/DDBJ whole genome shotgun (WGS) entry which is preliminary data.</text>
</comment>
<accession>A0ABD3JIG5</accession>